<dbReference type="AlphaFoldDB" id="A0AAD5MU97"/>
<keyword evidence="2" id="KW-1185">Reference proteome</keyword>
<reference evidence="1" key="1">
    <citation type="submission" date="2021-06" db="EMBL/GenBank/DDBJ databases">
        <title>Parelaphostrongylus tenuis whole genome reference sequence.</title>
        <authorList>
            <person name="Garwood T.J."/>
            <person name="Larsen P.A."/>
            <person name="Fountain-Jones N.M."/>
            <person name="Garbe J.R."/>
            <person name="Macchietto M.G."/>
            <person name="Kania S.A."/>
            <person name="Gerhold R.W."/>
            <person name="Richards J.E."/>
            <person name="Wolf T.M."/>
        </authorList>
    </citation>
    <scope>NUCLEOTIDE SEQUENCE</scope>
    <source>
        <strain evidence="1">MNPRO001-30</strain>
        <tissue evidence="1">Meninges</tissue>
    </source>
</reference>
<gene>
    <name evidence="1" type="ORF">KIN20_024916</name>
</gene>
<proteinExistence type="predicted"/>
<name>A0AAD5MU97_PARTN</name>
<evidence type="ECO:0000313" key="1">
    <source>
        <dbReference type="EMBL" id="KAJ1364760.1"/>
    </source>
</evidence>
<accession>A0AAD5MU97</accession>
<comment type="caution">
    <text evidence="1">The sequence shown here is derived from an EMBL/GenBank/DDBJ whole genome shotgun (WGS) entry which is preliminary data.</text>
</comment>
<evidence type="ECO:0000313" key="2">
    <source>
        <dbReference type="Proteomes" id="UP001196413"/>
    </source>
</evidence>
<dbReference type="EMBL" id="JAHQIW010005058">
    <property type="protein sequence ID" value="KAJ1364760.1"/>
    <property type="molecule type" value="Genomic_DNA"/>
</dbReference>
<sequence length="77" mass="9309">MKELLEQSVDLERHAGKQKLLNGRNDEKEIQWTQDERIGQHPMQMLRSGLDRFIDYVMQQQNLHQPYYRYSFARTLG</sequence>
<organism evidence="1 2">
    <name type="scientific">Parelaphostrongylus tenuis</name>
    <name type="common">Meningeal worm</name>
    <dbReference type="NCBI Taxonomy" id="148309"/>
    <lineage>
        <taxon>Eukaryota</taxon>
        <taxon>Metazoa</taxon>
        <taxon>Ecdysozoa</taxon>
        <taxon>Nematoda</taxon>
        <taxon>Chromadorea</taxon>
        <taxon>Rhabditida</taxon>
        <taxon>Rhabditina</taxon>
        <taxon>Rhabditomorpha</taxon>
        <taxon>Strongyloidea</taxon>
        <taxon>Metastrongylidae</taxon>
        <taxon>Parelaphostrongylus</taxon>
    </lineage>
</organism>
<protein>
    <submittedName>
        <fullName evidence="1">Uncharacterized protein</fullName>
    </submittedName>
</protein>
<dbReference type="Proteomes" id="UP001196413">
    <property type="component" value="Unassembled WGS sequence"/>
</dbReference>